<evidence type="ECO:0000313" key="2">
    <source>
        <dbReference type="Proteomes" id="UP000192368"/>
    </source>
</evidence>
<dbReference type="RefSeq" id="WP_084230517.1">
    <property type="nucleotide sequence ID" value="NZ_FWWR01000009.1"/>
</dbReference>
<evidence type="ECO:0008006" key="3">
    <source>
        <dbReference type="Google" id="ProtNLM"/>
    </source>
</evidence>
<dbReference type="EMBL" id="FWWR01000009">
    <property type="protein sequence ID" value="SMB86338.1"/>
    <property type="molecule type" value="Genomic_DNA"/>
</dbReference>
<dbReference type="AlphaFoldDB" id="A0A1W1UYZ9"/>
<accession>A0A1W1UYZ9</accession>
<gene>
    <name evidence="1" type="ORF">SAMN00017477_0879</name>
</gene>
<organism evidence="1 2">
    <name type="scientific">Peptoniphilus asaccharolyticus DSM 20463</name>
    <dbReference type="NCBI Taxonomy" id="573058"/>
    <lineage>
        <taxon>Bacteria</taxon>
        <taxon>Bacillati</taxon>
        <taxon>Bacillota</taxon>
        <taxon>Tissierellia</taxon>
        <taxon>Tissierellales</taxon>
        <taxon>Peptoniphilaceae</taxon>
        <taxon>Peptoniphilus</taxon>
    </lineage>
</organism>
<protein>
    <recommendedName>
        <fullName evidence="3">Phage coat protein</fullName>
    </recommendedName>
</protein>
<name>A0A1W1UYZ9_PEPAS</name>
<dbReference type="OrthoDB" id="6440753at2"/>
<sequence>MPAIFDSKYFNAEVFGKYVETIPKLKRNELLKSGAIVVNDRIKSMLSEQTGGNIVTTPMLGLIGGKPVNYDGNTDIEDNSTKTFSHTRVVVGRANAWTEKDFSYDITGGVNFMDNVARQVAGYWDDIDQDTLLAILDGIFAMTGTENKKFVEAHTLDITKEKEENAFGVTTLNNALQKAVGENKQSFSLAIMHSQVATNLENLQLLEYLKYTDANGVTRNLQMGTVNGRTILIDDSMPVTEVTDAGGNYTAYTTYVLGKGAFELTNAGVKVPFEMDRNPKVNGGQDTLYSRQRNCFAPYGISFTNKKMTSLSPTDDELKNGTNWTLVASNDGETINHKAIPIARIITRG</sequence>
<dbReference type="STRING" id="573058.SAMN00017477_0879"/>
<reference evidence="2" key="1">
    <citation type="submission" date="2017-04" db="EMBL/GenBank/DDBJ databases">
        <authorList>
            <person name="Varghese N."/>
            <person name="Submissions S."/>
        </authorList>
    </citation>
    <scope>NUCLEOTIDE SEQUENCE [LARGE SCALE GENOMIC DNA]</scope>
    <source>
        <strain evidence="2">DSM 20463</strain>
    </source>
</reference>
<dbReference type="Proteomes" id="UP000192368">
    <property type="component" value="Unassembled WGS sequence"/>
</dbReference>
<evidence type="ECO:0000313" key="1">
    <source>
        <dbReference type="EMBL" id="SMB86338.1"/>
    </source>
</evidence>
<proteinExistence type="predicted"/>
<keyword evidence="2" id="KW-1185">Reference proteome</keyword>